<evidence type="ECO:0000256" key="1">
    <source>
        <dbReference type="SAM" id="SignalP"/>
    </source>
</evidence>
<organism evidence="3 4">
    <name type="scientific">Flavobacterium lacisediminis</name>
    <dbReference type="NCBI Taxonomy" id="2989705"/>
    <lineage>
        <taxon>Bacteria</taxon>
        <taxon>Pseudomonadati</taxon>
        <taxon>Bacteroidota</taxon>
        <taxon>Flavobacteriia</taxon>
        <taxon>Flavobacteriales</taxon>
        <taxon>Flavobacteriaceae</taxon>
        <taxon>Flavobacterium</taxon>
    </lineage>
</organism>
<dbReference type="EMBL" id="JAPCIO010000001">
    <property type="protein sequence ID" value="MCW1146987.1"/>
    <property type="molecule type" value="Genomic_DNA"/>
</dbReference>
<evidence type="ECO:0000313" key="4">
    <source>
        <dbReference type="Proteomes" id="UP001165677"/>
    </source>
</evidence>
<protein>
    <submittedName>
        <fullName evidence="3">DUF4382 domain-containing protein</fullName>
    </submittedName>
</protein>
<feature type="domain" description="DUF4382" evidence="2">
    <location>
        <begin position="34"/>
        <end position="177"/>
    </location>
</feature>
<proteinExistence type="predicted"/>
<dbReference type="RefSeq" id="WP_264367903.1">
    <property type="nucleotide sequence ID" value="NZ_JAPCIO010000001.1"/>
</dbReference>
<name>A0ABT3EEJ1_9FLAO</name>
<feature type="chain" id="PRO_5046781780" evidence="1">
    <location>
        <begin position="24"/>
        <end position="206"/>
    </location>
</feature>
<keyword evidence="1" id="KW-0732">Signal</keyword>
<keyword evidence="4" id="KW-1185">Reference proteome</keyword>
<dbReference type="Proteomes" id="UP001165677">
    <property type="component" value="Unassembled WGS sequence"/>
</dbReference>
<dbReference type="PROSITE" id="PS51257">
    <property type="entry name" value="PROKAR_LIPOPROTEIN"/>
    <property type="match status" value="1"/>
</dbReference>
<feature type="signal peptide" evidence="1">
    <location>
        <begin position="1"/>
        <end position="23"/>
    </location>
</feature>
<evidence type="ECO:0000313" key="3">
    <source>
        <dbReference type="EMBL" id="MCW1146987.1"/>
    </source>
</evidence>
<reference evidence="3" key="1">
    <citation type="submission" date="2022-10" db="EMBL/GenBank/DDBJ databases">
        <title>Flavobacterium sp. nov., a bacterium isolated from lake sediment.</title>
        <authorList>
            <person name="Qu J.-H."/>
        </authorList>
    </citation>
    <scope>NUCLEOTIDE SEQUENCE</scope>
    <source>
        <strain evidence="3">TH16-21</strain>
    </source>
</reference>
<comment type="caution">
    <text evidence="3">The sequence shown here is derived from an EMBL/GenBank/DDBJ whole genome shotgun (WGS) entry which is preliminary data.</text>
</comment>
<dbReference type="InterPro" id="IPR025491">
    <property type="entry name" value="DUF4382"/>
</dbReference>
<evidence type="ECO:0000259" key="2">
    <source>
        <dbReference type="Pfam" id="PF14321"/>
    </source>
</evidence>
<dbReference type="Pfam" id="PF14321">
    <property type="entry name" value="DUF4382"/>
    <property type="match status" value="1"/>
</dbReference>
<accession>A0ABT3EEJ1</accession>
<sequence>MKNLKKILLSCFSILVLSVFVLSCSDSDDNSPGTSRIKVGITDNPGDYDEVNVEILDVKIKNSNGTDENGWVSIGIANPGIYNLLDLTGGVTASLSDSQIPSGFLGQIRLILGDNNTVVKDGITYPLNTPSSQQSGLKLQVNQTLEPNFTYDFLIDFDVNRSIVVQAGGSGIFNLSPVLRVSSVANSGSISGTVVSGFIRYLLQLW</sequence>
<gene>
    <name evidence="3" type="ORF">OJ995_01965</name>
</gene>